<sequence length="349" mass="40640">MEYVHGGDIYTYGDVLDFSVNVNPYGPSEEVLEAAKRSMDEVSLYPDSQCRRLRKRLAEKKSLPEEYFLFGNGAAELFFSVVLAEKPKKALLPIPAFAEYEQALRTVECEIIYHELKRENNFALTESFLEELTEDIDLVFLCSPSNPSGQVIEPELMKQILTRCEEKKIRLVLDECFIEFLEETQKYTMVKKVTDHACLFLVQAFTKMYGIPGLRLGYAMTSDAKLRERMQRIRQPWSVSVPAQAAGIEALTEREEQRVQKIRNKIVEEKMHMEKKMREFGIRFIPTKANFFLLYSEIPLFDQLLEQGILIRDCENYRGLKKGWYRIAVRTKEENDVLLRALETILSKQ</sequence>
<dbReference type="InterPro" id="IPR004839">
    <property type="entry name" value="Aminotransferase_I/II_large"/>
</dbReference>
<dbReference type="GO" id="GO:0030170">
    <property type="term" value="F:pyridoxal phosphate binding"/>
    <property type="evidence" value="ECO:0007669"/>
    <property type="project" value="InterPro"/>
</dbReference>
<dbReference type="InterPro" id="IPR015422">
    <property type="entry name" value="PyrdxlP-dep_Trfase_small"/>
</dbReference>
<dbReference type="Gene3D" id="3.40.640.10">
    <property type="entry name" value="Type I PLP-dependent aspartate aminotransferase-like (Major domain)"/>
    <property type="match status" value="1"/>
</dbReference>
<dbReference type="InterPro" id="IPR015421">
    <property type="entry name" value="PyrdxlP-dep_Trfase_major"/>
</dbReference>
<feature type="domain" description="Aminotransferase class I/classII large" evidence="3">
    <location>
        <begin position="14"/>
        <end position="342"/>
    </location>
</feature>
<dbReference type="Pfam" id="PF00155">
    <property type="entry name" value="Aminotran_1_2"/>
    <property type="match status" value="1"/>
</dbReference>
<dbReference type="PANTHER" id="PTHR42885:SF1">
    <property type="entry name" value="THREONINE-PHOSPHATE DECARBOXYLASE"/>
    <property type="match status" value="1"/>
</dbReference>
<comment type="cofactor">
    <cofactor evidence="1">
        <name>pyridoxal 5'-phosphate</name>
        <dbReference type="ChEBI" id="CHEBI:597326"/>
    </cofactor>
</comment>
<dbReference type="RefSeq" id="WP_144366819.1">
    <property type="nucleotide sequence ID" value="NZ_CABHNA010000043.1"/>
</dbReference>
<dbReference type="Gene3D" id="3.90.1150.10">
    <property type="entry name" value="Aspartate Aminotransferase, domain 1"/>
    <property type="match status" value="1"/>
</dbReference>
<dbReference type="EMBL" id="CABHNA010000043">
    <property type="protein sequence ID" value="VUX04741.1"/>
    <property type="molecule type" value="Genomic_DNA"/>
</dbReference>
<dbReference type="Proteomes" id="UP000363661">
    <property type="component" value="Unassembled WGS sequence"/>
</dbReference>
<dbReference type="AlphaFoldDB" id="A0A564TDQ2"/>
<gene>
    <name evidence="4" type="primary">cobD_1</name>
    <name evidence="4" type="ORF">RTSSTS7063_01153</name>
</gene>
<dbReference type="InterPro" id="IPR015424">
    <property type="entry name" value="PyrdxlP-dep_Trfase"/>
</dbReference>
<evidence type="ECO:0000259" key="3">
    <source>
        <dbReference type="Pfam" id="PF00155"/>
    </source>
</evidence>
<evidence type="ECO:0000256" key="2">
    <source>
        <dbReference type="ARBA" id="ARBA00022898"/>
    </source>
</evidence>
<keyword evidence="2" id="KW-0663">Pyridoxal phosphate</keyword>
<dbReference type="EC" id="4.1.1.81" evidence="4"/>
<evidence type="ECO:0000313" key="4">
    <source>
        <dbReference type="EMBL" id="VUX04741.1"/>
    </source>
</evidence>
<evidence type="ECO:0000256" key="1">
    <source>
        <dbReference type="ARBA" id="ARBA00001933"/>
    </source>
</evidence>
<dbReference type="GO" id="GO:0048472">
    <property type="term" value="F:threonine-phosphate decarboxylase activity"/>
    <property type="evidence" value="ECO:0007669"/>
    <property type="project" value="UniProtKB-EC"/>
</dbReference>
<evidence type="ECO:0000313" key="5">
    <source>
        <dbReference type="Proteomes" id="UP000363661"/>
    </source>
</evidence>
<proteinExistence type="predicted"/>
<reference evidence="4 5" key="1">
    <citation type="submission" date="2019-07" db="EMBL/GenBank/DDBJ databases">
        <authorList>
            <person name="Hibberd C M."/>
            <person name="Gehrig L. J."/>
            <person name="Chang H.-W."/>
            <person name="Venkatesh S."/>
        </authorList>
    </citation>
    <scope>NUCLEOTIDE SEQUENCE [LARGE SCALE GENOMIC DNA]</scope>
    <source>
        <strain evidence="4">Ruminococcus_torques_SSTS_Bg7063</strain>
    </source>
</reference>
<protein>
    <submittedName>
        <fullName evidence="4">Threonine-phosphate decarboxylase</fullName>
        <ecNumber evidence="4">4.1.1.81</ecNumber>
    </submittedName>
</protein>
<dbReference type="SUPFAM" id="SSF53383">
    <property type="entry name" value="PLP-dependent transferases"/>
    <property type="match status" value="1"/>
</dbReference>
<dbReference type="PANTHER" id="PTHR42885">
    <property type="entry name" value="HISTIDINOL-PHOSPHATE AMINOTRANSFERASE-RELATED"/>
    <property type="match status" value="1"/>
</dbReference>
<name>A0A564TDQ2_9FIRM</name>
<keyword evidence="5" id="KW-1185">Reference proteome</keyword>
<dbReference type="CDD" id="cd00609">
    <property type="entry name" value="AAT_like"/>
    <property type="match status" value="1"/>
</dbReference>
<organism evidence="4 5">
    <name type="scientific">[Ruminococcus] torques</name>
    <dbReference type="NCBI Taxonomy" id="33039"/>
    <lineage>
        <taxon>Bacteria</taxon>
        <taxon>Bacillati</taxon>
        <taxon>Bacillota</taxon>
        <taxon>Clostridia</taxon>
        <taxon>Lachnospirales</taxon>
        <taxon>Lachnospiraceae</taxon>
        <taxon>Mediterraneibacter</taxon>
    </lineage>
</organism>
<accession>A0A564TDQ2</accession>
<keyword evidence="4" id="KW-0456">Lyase</keyword>